<dbReference type="RefSeq" id="WP_090610435.1">
    <property type="nucleotide sequence ID" value="NZ_CP067125.1"/>
</dbReference>
<evidence type="ECO:0000313" key="3">
    <source>
        <dbReference type="EMBL" id="SEN23696.1"/>
    </source>
</evidence>
<dbReference type="OrthoDB" id="7770860at2"/>
<gene>
    <name evidence="3" type="ORF">SAMN04489859_100325</name>
</gene>
<dbReference type="Pfam" id="PF07331">
    <property type="entry name" value="TctB"/>
    <property type="match status" value="1"/>
</dbReference>
<dbReference type="InterPro" id="IPR009936">
    <property type="entry name" value="DUF1468"/>
</dbReference>
<proteinExistence type="predicted"/>
<accession>A0A1H8EWC6</accession>
<dbReference type="AlphaFoldDB" id="A0A1H8EWC6"/>
<evidence type="ECO:0000256" key="1">
    <source>
        <dbReference type="SAM" id="Phobius"/>
    </source>
</evidence>
<feature type="transmembrane region" description="Helical" evidence="1">
    <location>
        <begin position="146"/>
        <end position="165"/>
    </location>
</feature>
<dbReference type="Proteomes" id="UP000199054">
    <property type="component" value="Unassembled WGS sequence"/>
</dbReference>
<feature type="domain" description="DUF1468" evidence="2">
    <location>
        <begin position="10"/>
        <end position="170"/>
    </location>
</feature>
<feature type="transmembrane region" description="Helical" evidence="1">
    <location>
        <begin position="6"/>
        <end position="27"/>
    </location>
</feature>
<evidence type="ECO:0000313" key="4">
    <source>
        <dbReference type="Proteomes" id="UP000199054"/>
    </source>
</evidence>
<feature type="transmembrane region" description="Helical" evidence="1">
    <location>
        <begin position="101"/>
        <end position="134"/>
    </location>
</feature>
<evidence type="ECO:0000259" key="2">
    <source>
        <dbReference type="Pfam" id="PF07331"/>
    </source>
</evidence>
<organism evidence="3 4">
    <name type="scientific">Paracoccus alcaliphilus</name>
    <dbReference type="NCBI Taxonomy" id="34002"/>
    <lineage>
        <taxon>Bacteria</taxon>
        <taxon>Pseudomonadati</taxon>
        <taxon>Pseudomonadota</taxon>
        <taxon>Alphaproteobacteria</taxon>
        <taxon>Rhodobacterales</taxon>
        <taxon>Paracoccaceae</taxon>
        <taxon>Paracoccus</taxon>
    </lineage>
</organism>
<keyword evidence="4" id="KW-1185">Reference proteome</keyword>
<dbReference type="STRING" id="34002.SAMN04489859_100325"/>
<sequence length="179" mass="18961">MAQSRTKGLVVGAAMLLTGLIYFLLAARVPGSGGVDASFFPKVLSAGMILLGAVHLFQSWCQPATPAPQPVSGDIVEQARAAVDDEDAPVGEGAPDYPSVVFSLLLIGLFVLMMRPIGFVFAAAIYLFLQFALLSPSGKPVPWLRLALLAVVVSTAIFFLFRYGFSLMLPAGPLAPFLF</sequence>
<name>A0A1H8EWC6_9RHOB</name>
<reference evidence="3 4" key="1">
    <citation type="submission" date="2016-10" db="EMBL/GenBank/DDBJ databases">
        <authorList>
            <person name="de Groot N.N."/>
        </authorList>
    </citation>
    <scope>NUCLEOTIDE SEQUENCE [LARGE SCALE GENOMIC DNA]</scope>
    <source>
        <strain evidence="3 4">DSM 8512</strain>
    </source>
</reference>
<keyword evidence="1" id="KW-0472">Membrane</keyword>
<dbReference type="EMBL" id="FODE01000003">
    <property type="protein sequence ID" value="SEN23696.1"/>
    <property type="molecule type" value="Genomic_DNA"/>
</dbReference>
<keyword evidence="1" id="KW-0812">Transmembrane</keyword>
<keyword evidence="1" id="KW-1133">Transmembrane helix</keyword>
<protein>
    <submittedName>
        <fullName evidence="3">Putative tricarboxylic transport membrane protein</fullName>
    </submittedName>
</protein>